<gene>
    <name evidence="2" type="ORF">SAMEA2273136_02880</name>
</gene>
<dbReference type="AlphaFoldDB" id="A0ABD7KJ35"/>
<evidence type="ECO:0000256" key="1">
    <source>
        <dbReference type="SAM" id="MobiDB-lite"/>
    </source>
</evidence>
<name>A0ABD7KJ35_9ENTR</name>
<dbReference type="Pfam" id="PF05926">
    <property type="entry name" value="Phage_GPL"/>
    <property type="match status" value="1"/>
</dbReference>
<dbReference type="Proteomes" id="UP000077278">
    <property type="component" value="Unassembled WGS sequence"/>
</dbReference>
<protein>
    <submittedName>
        <fullName evidence="2">Head completion protein</fullName>
    </submittedName>
</protein>
<dbReference type="EMBL" id="FKDD01000012">
    <property type="protein sequence ID" value="SAC57461.1"/>
    <property type="molecule type" value="Genomic_DNA"/>
</dbReference>
<dbReference type="InterPro" id="IPR009225">
    <property type="entry name" value="Phage_head_completion_GpL"/>
</dbReference>
<reference evidence="2 3" key="1">
    <citation type="submission" date="2016-03" db="EMBL/GenBank/DDBJ databases">
        <authorList>
            <consortium name="Pathogen Informatics"/>
        </authorList>
    </citation>
    <scope>NUCLEOTIDE SEQUENCE [LARGE SCALE GENOMIC DNA]</scope>
    <source>
        <strain evidence="3">e264</strain>
    </source>
</reference>
<accession>A0ABD7KJ35</accession>
<organism evidence="2 3">
    <name type="scientific">Enterobacter roggenkampii</name>
    <dbReference type="NCBI Taxonomy" id="1812935"/>
    <lineage>
        <taxon>Bacteria</taxon>
        <taxon>Pseudomonadati</taxon>
        <taxon>Pseudomonadota</taxon>
        <taxon>Gammaproteobacteria</taxon>
        <taxon>Enterobacterales</taxon>
        <taxon>Enterobacteriaceae</taxon>
        <taxon>Enterobacter</taxon>
        <taxon>Enterobacter cloacae complex</taxon>
    </lineage>
</organism>
<dbReference type="RefSeq" id="WP_063922339.1">
    <property type="nucleotide sequence ID" value="NZ_FKDD01000012.1"/>
</dbReference>
<proteinExistence type="predicted"/>
<evidence type="ECO:0000313" key="2">
    <source>
        <dbReference type="EMBL" id="SAC57461.1"/>
    </source>
</evidence>
<feature type="region of interest" description="Disordered" evidence="1">
    <location>
        <begin position="1"/>
        <end position="22"/>
    </location>
</feature>
<comment type="caution">
    <text evidence="2">The sequence shown here is derived from an EMBL/GenBank/DDBJ whole genome shotgun (WGS) entry which is preliminary data.</text>
</comment>
<evidence type="ECO:0000313" key="3">
    <source>
        <dbReference type="Proteomes" id="UP000077278"/>
    </source>
</evidence>
<sequence>MSLVATEPVRPPSDPAPDDSGAKVESLPFWPVIVLADLRRAMRLDGQVTTDRLMSRTIEAVAHVNDQLLLWRQVQVDAGYQTLAEIPADPVNGESVKVWRYKNAVWSLTKALLIEGYRDIDTTSKGDGHAQALSTQIDTLWRDVRWSIRDIQNEDRGLAELC</sequence>